<dbReference type="InterPro" id="IPR042089">
    <property type="entry name" value="Peptidase_M13_dom_2"/>
</dbReference>
<keyword evidence="7" id="KW-0862">Zinc</keyword>
<keyword evidence="4" id="KW-0645">Protease</keyword>
<sequence>MKGKLGLVVVVPFVLLFFADIALAKRHTRKSEGQLSELQKRYLEKIQLAGREGGLSEEEWKGITNFDKDVCYDIDCLESALEVMTATNFSIDPCNQNTWLNFVCTRRVSGPDNSNQVEHLMEVVDHQTKQILEDDSGNLDDEFLLKEAQTLYYQCKNKALHDSDDVKSIIEYMSQNYGNWPIFTNRDPGENFEWTRMVADLNRISRPGYTPFLFHVTPSGGLAIKLNIGQTTFAISGPDYHTMLRRVQKYSGSKKPYRSEQLDGMTSFFSSLSYATMEYSYPESMTIEELQEKSDDHFKKMRMGSQANIDWLEFFQLIFEGSDIEITPNTVISVPLKSVMSILGSLHYANIRAVANTLNFQLASQLLMETTGLLDDLNTFKCSELNMPRDLLCLQTVKEIFGYSLGTTYLNIHYNDAVNTPAIESLMSKIQLGYIDVIEDTKWMENSTKSFLKDKIKDMKTFITKPDWLTKPGGLEDFYSKLQAANDINSSHPLNFLAIINWVVMKQFSHQQKLAVMDAKKDYRDFHIYDLSWSQYLGTVQATYHKIVNEARVEAGMIQKPIFGASRPGFMNFGGLGMVLAHEIGHSFDTQGRNYDKDGKYGEFWDAVSVKKYNEWVQKIALDYGSTAYQTSETSAETIDPRKTLNEDISDILAVYISYHSYQQYLKELEKKGKKEKLLPGLKKYTPEKLFFMKYANMWCDNKDIQSRYMAMLGKHSTGNTRATLPLKRSKQFAETFSCKIPKQY</sequence>
<evidence type="ECO:0000313" key="13">
    <source>
        <dbReference type="Proteomes" id="UP001642540"/>
    </source>
</evidence>
<evidence type="ECO:0008006" key="14">
    <source>
        <dbReference type="Google" id="ProtNLM"/>
    </source>
</evidence>
<comment type="caution">
    <text evidence="12">The sequence shown here is derived from an EMBL/GenBank/DDBJ whole genome shotgun (WGS) entry which is preliminary data.</text>
</comment>
<dbReference type="Proteomes" id="UP001642540">
    <property type="component" value="Unassembled WGS sequence"/>
</dbReference>
<evidence type="ECO:0000259" key="10">
    <source>
        <dbReference type="Pfam" id="PF01431"/>
    </source>
</evidence>
<dbReference type="InterPro" id="IPR024079">
    <property type="entry name" value="MetalloPept_cat_dom_sf"/>
</dbReference>
<keyword evidence="8" id="KW-0482">Metalloprotease</keyword>
<dbReference type="Gene3D" id="1.10.1380.10">
    <property type="entry name" value="Neutral endopeptidase , domain2"/>
    <property type="match status" value="1"/>
</dbReference>
<evidence type="ECO:0000259" key="11">
    <source>
        <dbReference type="Pfam" id="PF05649"/>
    </source>
</evidence>
<dbReference type="Pfam" id="PF01431">
    <property type="entry name" value="Peptidase_M13"/>
    <property type="match status" value="1"/>
</dbReference>
<feature type="domain" description="Peptidase M13 N-terminal" evidence="11">
    <location>
        <begin position="115"/>
        <end position="464"/>
    </location>
</feature>
<evidence type="ECO:0000256" key="9">
    <source>
        <dbReference type="SAM" id="SignalP"/>
    </source>
</evidence>
<name>A0ABP1QV99_9HEXA</name>
<dbReference type="PROSITE" id="PS51885">
    <property type="entry name" value="NEPRILYSIN"/>
    <property type="match status" value="1"/>
</dbReference>
<evidence type="ECO:0000256" key="8">
    <source>
        <dbReference type="ARBA" id="ARBA00023049"/>
    </source>
</evidence>
<dbReference type="EMBL" id="CAXLJM020000045">
    <property type="protein sequence ID" value="CAL8110470.1"/>
    <property type="molecule type" value="Genomic_DNA"/>
</dbReference>
<dbReference type="SUPFAM" id="SSF55486">
    <property type="entry name" value="Metalloproteases ('zincins'), catalytic domain"/>
    <property type="match status" value="1"/>
</dbReference>
<dbReference type="Gene3D" id="3.40.390.10">
    <property type="entry name" value="Collagenase (Catalytic Domain)"/>
    <property type="match status" value="1"/>
</dbReference>
<evidence type="ECO:0000256" key="6">
    <source>
        <dbReference type="ARBA" id="ARBA00022801"/>
    </source>
</evidence>
<dbReference type="CDD" id="cd08662">
    <property type="entry name" value="M13"/>
    <property type="match status" value="1"/>
</dbReference>
<proteinExistence type="inferred from homology"/>
<accession>A0ABP1QV99</accession>
<evidence type="ECO:0000256" key="4">
    <source>
        <dbReference type="ARBA" id="ARBA00022670"/>
    </source>
</evidence>
<dbReference type="PANTHER" id="PTHR11733:SF237">
    <property type="entry name" value="NEPRILYSIN-LIKE 4"/>
    <property type="match status" value="1"/>
</dbReference>
<evidence type="ECO:0000256" key="3">
    <source>
        <dbReference type="ARBA" id="ARBA00007357"/>
    </source>
</evidence>
<organism evidence="12 13">
    <name type="scientific">Orchesella dallaii</name>
    <dbReference type="NCBI Taxonomy" id="48710"/>
    <lineage>
        <taxon>Eukaryota</taxon>
        <taxon>Metazoa</taxon>
        <taxon>Ecdysozoa</taxon>
        <taxon>Arthropoda</taxon>
        <taxon>Hexapoda</taxon>
        <taxon>Collembola</taxon>
        <taxon>Entomobryomorpha</taxon>
        <taxon>Entomobryoidea</taxon>
        <taxon>Orchesellidae</taxon>
        <taxon>Orchesellinae</taxon>
        <taxon>Orchesella</taxon>
    </lineage>
</organism>
<evidence type="ECO:0000256" key="1">
    <source>
        <dbReference type="ARBA" id="ARBA00001947"/>
    </source>
</evidence>
<evidence type="ECO:0000313" key="12">
    <source>
        <dbReference type="EMBL" id="CAL8110470.1"/>
    </source>
</evidence>
<keyword evidence="6" id="KW-0378">Hydrolase</keyword>
<evidence type="ECO:0000256" key="5">
    <source>
        <dbReference type="ARBA" id="ARBA00022723"/>
    </source>
</evidence>
<dbReference type="Pfam" id="PF05649">
    <property type="entry name" value="Peptidase_M13_N"/>
    <property type="match status" value="1"/>
</dbReference>
<feature type="chain" id="PRO_5046610368" description="Endothelin-converting enzyme 1" evidence="9">
    <location>
        <begin position="25"/>
        <end position="745"/>
    </location>
</feature>
<dbReference type="InterPro" id="IPR018497">
    <property type="entry name" value="Peptidase_M13_C"/>
</dbReference>
<gene>
    <name evidence="12" type="ORF">ODALV1_LOCUS14276</name>
</gene>
<dbReference type="InterPro" id="IPR008753">
    <property type="entry name" value="Peptidase_M13_N"/>
</dbReference>
<evidence type="ECO:0000256" key="7">
    <source>
        <dbReference type="ARBA" id="ARBA00022833"/>
    </source>
</evidence>
<dbReference type="PRINTS" id="PR00786">
    <property type="entry name" value="NEPRILYSIN"/>
</dbReference>
<feature type="domain" description="Peptidase M13 C-terminal" evidence="10">
    <location>
        <begin position="544"/>
        <end position="740"/>
    </location>
</feature>
<dbReference type="PANTHER" id="PTHR11733">
    <property type="entry name" value="ZINC METALLOPROTEASE FAMILY M13 NEPRILYSIN-RELATED"/>
    <property type="match status" value="1"/>
</dbReference>
<comment type="similarity">
    <text evidence="3">Belongs to the peptidase M13 family.</text>
</comment>
<keyword evidence="9" id="KW-0732">Signal</keyword>
<comment type="cofactor">
    <cofactor evidence="1">
        <name>Zn(2+)</name>
        <dbReference type="ChEBI" id="CHEBI:29105"/>
    </cofactor>
</comment>
<dbReference type="InterPro" id="IPR000718">
    <property type="entry name" value="Peptidase_M13"/>
</dbReference>
<evidence type="ECO:0000256" key="2">
    <source>
        <dbReference type="ARBA" id="ARBA00004401"/>
    </source>
</evidence>
<keyword evidence="5" id="KW-0479">Metal-binding</keyword>
<reference evidence="12 13" key="1">
    <citation type="submission" date="2024-08" db="EMBL/GenBank/DDBJ databases">
        <authorList>
            <person name="Cucini C."/>
            <person name="Frati F."/>
        </authorList>
    </citation>
    <scope>NUCLEOTIDE SEQUENCE [LARGE SCALE GENOMIC DNA]</scope>
</reference>
<comment type="subcellular location">
    <subcellularLocation>
        <location evidence="2">Cell membrane</location>
        <topology evidence="2">Single-pass type II membrane protein</topology>
    </subcellularLocation>
</comment>
<feature type="signal peptide" evidence="9">
    <location>
        <begin position="1"/>
        <end position="24"/>
    </location>
</feature>
<keyword evidence="13" id="KW-1185">Reference proteome</keyword>
<protein>
    <recommendedName>
        <fullName evidence="14">Endothelin-converting enzyme 1</fullName>
    </recommendedName>
</protein>